<evidence type="ECO:0000256" key="3">
    <source>
        <dbReference type="SAM" id="SignalP"/>
    </source>
</evidence>
<keyword evidence="2" id="KW-0812">Transmembrane</keyword>
<dbReference type="Pfam" id="PF00100">
    <property type="entry name" value="Zona_pellucida"/>
    <property type="match status" value="1"/>
</dbReference>
<evidence type="ECO:0000256" key="1">
    <source>
        <dbReference type="SAM" id="MobiDB-lite"/>
    </source>
</evidence>
<dbReference type="PANTHER" id="PTHR46560">
    <property type="entry name" value="CYPHER, ISOFORM B"/>
    <property type="match status" value="1"/>
</dbReference>
<feature type="transmembrane region" description="Helical" evidence="2">
    <location>
        <begin position="608"/>
        <end position="631"/>
    </location>
</feature>
<feature type="region of interest" description="Disordered" evidence="1">
    <location>
        <begin position="375"/>
        <end position="480"/>
    </location>
</feature>
<sequence>MASCISVGQIVLLVILSQIAAGDSNNKAGSPNSIIPDQIAMAAEHRIGIHGPPNVYGPPPPGFNGPPPPPQAYGGPGGPGPAGPGPAQGGPVDEAWPLQTQHDMPQIKTLQVQCEKSHMRVNIVFDRPFYGMIFSKGHYSDPHCVHLAPGSGHLDATFDIYLNACGMTSSANANGIYGPAPSGTFVENTIIVQYDPLVQEVWDQARKLRCTWYDFYEKSVTFRPFQVDMLHAVTANFLGDNLQCWMQIQVGKGPWASEVSGIVKIGQTMTMVLAIKDDENKFDMLVRNCVAHDGKRAPIQLVDAYGCVTRPKIMSRFHKIKNFGASASVVSYAYFQAFKFPDSMNVHFQCVIQVCRYQCPEPKCGGEEIYGPPGPGGIPALPHGGGIPDPRIPHGAYSENSEVVSGAPSQKQQPTSSENDQEPHVAQSAPKPQQQPAPQNLQPHPQNHGPPQPPAGFNKPMLVPGPMPGKPSHVMLPPMPHASYANVKREGTIVDGDNEDEDEEPTYSALGGRPRSVDFDKDERQRQRSRRSADEDHHSFVVHLSTHRVYKRETQEMVDIDTTRVIQVVAPGDVAFSLGGQPNSSESVVVESTTRSDVDGICMSVSSFVGGLVMLLLLLVVASLVAAFLFVRVRSIHRKTAVFTSGFDNPEYIKQASS</sequence>
<feature type="compositionally biased region" description="Polar residues" evidence="1">
    <location>
        <begin position="398"/>
        <end position="418"/>
    </location>
</feature>
<dbReference type="AlphaFoldDB" id="A0A8J2P123"/>
<dbReference type="SMART" id="SM00241">
    <property type="entry name" value="ZP"/>
    <property type="match status" value="1"/>
</dbReference>
<comment type="caution">
    <text evidence="5">The sequence shown here is derived from an EMBL/GenBank/DDBJ whole genome shotgun (WGS) entry which is preliminary data.</text>
</comment>
<accession>A0A8J2P123</accession>
<dbReference type="InterPro" id="IPR055355">
    <property type="entry name" value="ZP-C"/>
</dbReference>
<feature type="compositionally biased region" description="Basic and acidic residues" evidence="1">
    <location>
        <begin position="515"/>
        <end position="538"/>
    </location>
</feature>
<keyword evidence="2" id="KW-1133">Transmembrane helix</keyword>
<dbReference type="EMBL" id="CAJVCH010143019">
    <property type="protein sequence ID" value="CAG7727024.1"/>
    <property type="molecule type" value="Genomic_DNA"/>
</dbReference>
<dbReference type="InterPro" id="IPR056953">
    <property type="entry name" value="CUT_N"/>
</dbReference>
<dbReference type="Proteomes" id="UP000708208">
    <property type="component" value="Unassembled WGS sequence"/>
</dbReference>
<feature type="compositionally biased region" description="Low complexity" evidence="1">
    <location>
        <begin position="426"/>
        <end position="447"/>
    </location>
</feature>
<proteinExistence type="predicted"/>
<feature type="compositionally biased region" description="Pro residues" evidence="1">
    <location>
        <begin position="55"/>
        <end position="71"/>
    </location>
</feature>
<organism evidence="5 6">
    <name type="scientific">Allacma fusca</name>
    <dbReference type="NCBI Taxonomy" id="39272"/>
    <lineage>
        <taxon>Eukaryota</taxon>
        <taxon>Metazoa</taxon>
        <taxon>Ecdysozoa</taxon>
        <taxon>Arthropoda</taxon>
        <taxon>Hexapoda</taxon>
        <taxon>Collembola</taxon>
        <taxon>Symphypleona</taxon>
        <taxon>Sminthuridae</taxon>
        <taxon>Allacma</taxon>
    </lineage>
</organism>
<protein>
    <recommendedName>
        <fullName evidence="4">ZP domain-containing protein</fullName>
    </recommendedName>
</protein>
<name>A0A8J2P123_9HEXA</name>
<keyword evidence="6" id="KW-1185">Reference proteome</keyword>
<feature type="chain" id="PRO_5035241959" description="ZP domain-containing protein" evidence="3">
    <location>
        <begin position="23"/>
        <end position="658"/>
    </location>
</feature>
<evidence type="ECO:0000259" key="4">
    <source>
        <dbReference type="PROSITE" id="PS51034"/>
    </source>
</evidence>
<keyword evidence="3" id="KW-0732">Signal</keyword>
<evidence type="ECO:0000313" key="5">
    <source>
        <dbReference type="EMBL" id="CAG7727024.1"/>
    </source>
</evidence>
<gene>
    <name evidence="5" type="ORF">AFUS01_LOCUS15895</name>
</gene>
<feature type="region of interest" description="Disordered" evidence="1">
    <location>
        <begin position="50"/>
        <end position="96"/>
    </location>
</feature>
<feature type="signal peptide" evidence="3">
    <location>
        <begin position="1"/>
        <end position="22"/>
    </location>
</feature>
<dbReference type="PANTHER" id="PTHR46560:SF2">
    <property type="entry name" value="DUSKY-LIKE, ISOFORM A"/>
    <property type="match status" value="1"/>
</dbReference>
<dbReference type="InterPro" id="IPR001507">
    <property type="entry name" value="ZP_dom"/>
</dbReference>
<feature type="domain" description="ZP" evidence="4">
    <location>
        <begin position="113"/>
        <end position="371"/>
    </location>
</feature>
<feature type="compositionally biased region" description="Acidic residues" evidence="1">
    <location>
        <begin position="496"/>
        <end position="505"/>
    </location>
</feature>
<reference evidence="5" key="1">
    <citation type="submission" date="2021-06" db="EMBL/GenBank/DDBJ databases">
        <authorList>
            <person name="Hodson N. C."/>
            <person name="Mongue J. A."/>
            <person name="Jaron S. K."/>
        </authorList>
    </citation>
    <scope>NUCLEOTIDE SEQUENCE</scope>
</reference>
<feature type="region of interest" description="Disordered" evidence="1">
    <location>
        <begin position="494"/>
        <end position="538"/>
    </location>
</feature>
<dbReference type="Pfam" id="PF25057">
    <property type="entry name" value="CUT_N"/>
    <property type="match status" value="1"/>
</dbReference>
<dbReference type="OrthoDB" id="10062424at2759"/>
<evidence type="ECO:0000256" key="2">
    <source>
        <dbReference type="SAM" id="Phobius"/>
    </source>
</evidence>
<evidence type="ECO:0000313" key="6">
    <source>
        <dbReference type="Proteomes" id="UP000708208"/>
    </source>
</evidence>
<keyword evidence="2" id="KW-0472">Membrane</keyword>
<dbReference type="PROSITE" id="PS51034">
    <property type="entry name" value="ZP_2"/>
    <property type="match status" value="1"/>
</dbReference>